<sequence length="165" mass="18513">MKIRLEHKNIGAALMQIAEHDQFTAINSMKVNGEKINNAFKINHNIGIFCKYASEPNSLGEYLFTFTSDHIKDIREIATQSEKTFIVLACIEDGEICNLEYSNFEKLIENRRKFAGTNEDSYQILVTAELGKSLKAYVNAAGKKGTIAGKGITIARKSFPDQLFE</sequence>
<keyword evidence="2" id="KW-1185">Reference proteome</keyword>
<proteinExistence type="predicted"/>
<name>A0ABV0IR70_9NEIS</name>
<dbReference type="RefSeq" id="WP_347936971.1">
    <property type="nucleotide sequence ID" value="NZ_CP158160.1"/>
</dbReference>
<evidence type="ECO:0000313" key="1">
    <source>
        <dbReference type="EMBL" id="MEO9383767.1"/>
    </source>
</evidence>
<organism evidence="1 2">
    <name type="scientific">Chromobacterium phragmitis</name>
    <dbReference type="NCBI Taxonomy" id="2202141"/>
    <lineage>
        <taxon>Bacteria</taxon>
        <taxon>Pseudomonadati</taxon>
        <taxon>Pseudomonadota</taxon>
        <taxon>Betaproteobacteria</taxon>
        <taxon>Neisseriales</taxon>
        <taxon>Chromobacteriaceae</taxon>
        <taxon>Chromobacterium</taxon>
    </lineage>
</organism>
<comment type="caution">
    <text evidence="1">The sequence shown here is derived from an EMBL/GenBank/DDBJ whole genome shotgun (WGS) entry which is preliminary data.</text>
</comment>
<dbReference type="EMBL" id="JBDXMI010000001">
    <property type="protein sequence ID" value="MEO9383767.1"/>
    <property type="molecule type" value="Genomic_DNA"/>
</dbReference>
<gene>
    <name evidence="1" type="ORF">ABI908_06495</name>
</gene>
<accession>A0ABV0IR70</accession>
<dbReference type="Proteomes" id="UP001462502">
    <property type="component" value="Unassembled WGS sequence"/>
</dbReference>
<evidence type="ECO:0000313" key="2">
    <source>
        <dbReference type="Proteomes" id="UP001462502"/>
    </source>
</evidence>
<reference evidence="1 2" key="1">
    <citation type="submission" date="2024-05" db="EMBL/GenBank/DDBJ databases">
        <authorList>
            <person name="De Oliveira J.P."/>
            <person name="Noriler S.A."/>
            <person name="De Oliveira A.G."/>
            <person name="Sipoli D.S."/>
        </authorList>
    </citation>
    <scope>NUCLEOTIDE SEQUENCE [LARGE SCALE GENOMIC DNA]</scope>
    <source>
        <strain evidence="1 2">LABIM192</strain>
    </source>
</reference>
<protein>
    <submittedName>
        <fullName evidence="1">Uncharacterized protein</fullName>
    </submittedName>
</protein>